<evidence type="ECO:0000256" key="1">
    <source>
        <dbReference type="SAM" id="MobiDB-lite"/>
    </source>
</evidence>
<accession>A0A084AWU0</accession>
<feature type="compositionally biased region" description="Polar residues" evidence="1">
    <location>
        <begin position="147"/>
        <end position="158"/>
    </location>
</feature>
<proteinExistence type="predicted"/>
<protein>
    <submittedName>
        <fullName evidence="2">Uncharacterized protein</fullName>
    </submittedName>
</protein>
<dbReference type="Proteomes" id="UP000028045">
    <property type="component" value="Unassembled WGS sequence"/>
</dbReference>
<dbReference type="HOGENOM" id="CLU_1416017_0_0_1"/>
<name>A0A084AWU0_STACB</name>
<sequence>MLRSSRIRTWRWRGQDPGLGAGKAVPDGVSNVQPPRGGIEAIQGCVRWLRCSRGPGMDAFAIPLHNQQDTLSQGGELELPWITTRQYPESTCHGKGDMNMDSIFDLVSSGQRWLPMSNQDRGTAHSKNQIPACPFVAMSKAVAGHCGQNSGNSESCEGQAQIEADSSGEDASSQGDPRYSSVIKVALLPAGS</sequence>
<gene>
    <name evidence="2" type="ORF">S7711_10757</name>
</gene>
<dbReference type="AlphaFoldDB" id="A0A084AWU0"/>
<keyword evidence="3" id="KW-1185">Reference proteome</keyword>
<dbReference type="EMBL" id="KL648513">
    <property type="protein sequence ID" value="KEY69769.1"/>
    <property type="molecule type" value="Genomic_DNA"/>
</dbReference>
<feature type="region of interest" description="Disordered" evidence="1">
    <location>
        <begin position="147"/>
        <end position="180"/>
    </location>
</feature>
<evidence type="ECO:0000313" key="3">
    <source>
        <dbReference type="Proteomes" id="UP000028045"/>
    </source>
</evidence>
<organism evidence="2 3">
    <name type="scientific">Stachybotrys chartarum (strain CBS 109288 / IBT 7711)</name>
    <name type="common">Toxic black mold</name>
    <name type="synonym">Stilbospora chartarum</name>
    <dbReference type="NCBI Taxonomy" id="1280523"/>
    <lineage>
        <taxon>Eukaryota</taxon>
        <taxon>Fungi</taxon>
        <taxon>Dikarya</taxon>
        <taxon>Ascomycota</taxon>
        <taxon>Pezizomycotina</taxon>
        <taxon>Sordariomycetes</taxon>
        <taxon>Hypocreomycetidae</taxon>
        <taxon>Hypocreales</taxon>
        <taxon>Stachybotryaceae</taxon>
        <taxon>Stachybotrys</taxon>
    </lineage>
</organism>
<evidence type="ECO:0000313" key="2">
    <source>
        <dbReference type="EMBL" id="KEY69769.1"/>
    </source>
</evidence>
<reference evidence="2 3" key="1">
    <citation type="journal article" date="2014" name="BMC Genomics">
        <title>Comparative genome sequencing reveals chemotype-specific gene clusters in the toxigenic black mold Stachybotrys.</title>
        <authorList>
            <person name="Semeiks J."/>
            <person name="Borek D."/>
            <person name="Otwinowski Z."/>
            <person name="Grishin N.V."/>
        </authorList>
    </citation>
    <scope>NUCLEOTIDE SEQUENCE [LARGE SCALE GENOMIC DNA]</scope>
    <source>
        <strain evidence="3">CBS 109288 / IBT 7711</strain>
    </source>
</reference>